<feature type="domain" description="Acyl-CoA dehydrogenase/oxidase C-terminal" evidence="6">
    <location>
        <begin position="297"/>
        <end position="371"/>
    </location>
</feature>
<feature type="domain" description="Acyl-CoA dehydrogenase/oxidase C-terminal" evidence="6">
    <location>
        <begin position="407"/>
        <end position="460"/>
    </location>
</feature>
<dbReference type="SUPFAM" id="SSF158494">
    <property type="entry name" value="PG0775 C-terminal domain-like"/>
    <property type="match status" value="1"/>
</dbReference>
<evidence type="ECO:0000313" key="9">
    <source>
        <dbReference type="EMBL" id="AOP34466.1"/>
    </source>
</evidence>
<dbReference type="AlphaFoldDB" id="A0A1D7UXZ5"/>
<dbReference type="InterPro" id="IPR036250">
    <property type="entry name" value="AcylCo_DH-like_C"/>
</dbReference>
<protein>
    <submittedName>
        <fullName evidence="9">Acyl-CoA dehydrogenase</fullName>
    </submittedName>
</protein>
<proteinExistence type="inferred from homology"/>
<dbReference type="InterPro" id="IPR009075">
    <property type="entry name" value="AcylCo_DH/oxidase_C"/>
</dbReference>
<dbReference type="InterPro" id="IPR036797">
    <property type="entry name" value="Acyl-CoA_dehydrogenase_C_sf"/>
</dbReference>
<dbReference type="PROSITE" id="PS00073">
    <property type="entry name" value="ACYL_COA_DH_2"/>
    <property type="match status" value="1"/>
</dbReference>
<evidence type="ECO:0000313" key="10">
    <source>
        <dbReference type="Proteomes" id="UP000094197"/>
    </source>
</evidence>
<dbReference type="InterPro" id="IPR052166">
    <property type="entry name" value="Diverse_Acyl-CoA_DH"/>
</dbReference>
<sequence length="585" mass="64731">MIENNYFSENADLQENFQSIVDWKEIIDGFEGDFEDHKEYQKNGKDELAMAPGSYEDALEYYKSILESGGEIAGKQIAPLAKDMDVEGLKYSSGKVTFPEAMVKAVNQVKDAGILPYSIGRHHGGLGIPATVQTMMMELFSRADGSFAITLGCLNLAETIERFGSPEMIEEYVPKMASGELFGAMALTEPNYGSDLPNLQTKAVKDANGVWRLTGAKRFITHGCGFEGIPAVILTLARTGTPTSGARGLSFFLVKSSDVFIAGIEKKMGLHCSPTCEVVYENSPGVLIGEEGYGLVRYSMAMMNGARLSIAAQAMGIATAAYMEAKKYASEREQFGKTIQNIPAVRKMLSAMDREISGMRAILLEASRSIDLYHWKSERLKLKGGDEKEIRKDETIRKWEKLANLFTPLSKYYITELANKIAYDGLQIHGGAGFTYDYDISRIYRDVRITNIYEGTTQLQVVAAIGGIVSGMSAKGHLRQYFEEEFSKISTSSLLNENKETFEKIVEAYSSVENSSLRDEVAFEVVESTARILIGLLLERSASRLKGEAKEKKDLLAREYNLETKAILAGNKIEIENRQGQLTFA</sequence>
<keyword evidence="10" id="KW-1185">Reference proteome</keyword>
<gene>
    <name evidence="9" type="ORF">A0128_11770</name>
</gene>
<dbReference type="Gene3D" id="1.20.140.10">
    <property type="entry name" value="Butyryl-CoA Dehydrogenase, subunit A, domain 3"/>
    <property type="match status" value="1"/>
</dbReference>
<name>A0A1D7UXZ5_9LEPT</name>
<dbReference type="InterPro" id="IPR006091">
    <property type="entry name" value="Acyl-CoA_Oxase/DH_mid-dom"/>
</dbReference>
<dbReference type="InterPro" id="IPR046373">
    <property type="entry name" value="Acyl-CoA_Oxase/DH_mid-dom_sf"/>
</dbReference>
<dbReference type="Proteomes" id="UP000094197">
    <property type="component" value="Chromosome 1"/>
</dbReference>
<dbReference type="KEGG" id="laj:A0128_11770"/>
<dbReference type="SUPFAM" id="SSF56645">
    <property type="entry name" value="Acyl-CoA dehydrogenase NM domain-like"/>
    <property type="match status" value="1"/>
</dbReference>
<evidence type="ECO:0000259" key="8">
    <source>
        <dbReference type="Pfam" id="PF02771"/>
    </source>
</evidence>
<dbReference type="EMBL" id="CP015217">
    <property type="protein sequence ID" value="AOP34466.1"/>
    <property type="molecule type" value="Genomic_DNA"/>
</dbReference>
<keyword evidence="4 5" id="KW-0274">FAD</keyword>
<evidence type="ECO:0000256" key="4">
    <source>
        <dbReference type="ARBA" id="ARBA00022827"/>
    </source>
</evidence>
<dbReference type="Gene3D" id="1.20.120.470">
    <property type="entry name" value="Acyl-CoA dehydrogenase, C-terminal domain"/>
    <property type="match status" value="1"/>
</dbReference>
<dbReference type="Gene3D" id="2.40.110.10">
    <property type="entry name" value="Butyryl-CoA Dehydrogenase, subunit A, domain 2"/>
    <property type="match status" value="1"/>
</dbReference>
<dbReference type="PANTHER" id="PTHR42803">
    <property type="entry name" value="ACYL-COA DEHYDROGENASE"/>
    <property type="match status" value="1"/>
</dbReference>
<comment type="cofactor">
    <cofactor evidence="1 5">
        <name>FAD</name>
        <dbReference type="ChEBI" id="CHEBI:57692"/>
    </cofactor>
</comment>
<organism evidence="9 10">
    <name type="scientific">Leptospira tipperaryensis</name>
    <dbReference type="NCBI Taxonomy" id="2564040"/>
    <lineage>
        <taxon>Bacteria</taxon>
        <taxon>Pseudomonadati</taxon>
        <taxon>Spirochaetota</taxon>
        <taxon>Spirochaetia</taxon>
        <taxon>Leptospirales</taxon>
        <taxon>Leptospiraceae</taxon>
        <taxon>Leptospira</taxon>
    </lineage>
</organism>
<dbReference type="Pfam" id="PF00441">
    <property type="entry name" value="Acyl-CoA_dh_1"/>
    <property type="match status" value="2"/>
</dbReference>
<dbReference type="GO" id="GO:0050660">
    <property type="term" value="F:flavin adenine dinucleotide binding"/>
    <property type="evidence" value="ECO:0007669"/>
    <property type="project" value="InterPro"/>
</dbReference>
<dbReference type="SUPFAM" id="SSF47203">
    <property type="entry name" value="Acyl-CoA dehydrogenase C-terminal domain-like"/>
    <property type="match status" value="1"/>
</dbReference>
<accession>A0A1D7UXZ5</accession>
<evidence type="ECO:0000256" key="1">
    <source>
        <dbReference type="ARBA" id="ARBA00001974"/>
    </source>
</evidence>
<dbReference type="OrthoDB" id="9764895at2"/>
<dbReference type="InterPro" id="IPR006089">
    <property type="entry name" value="Acyl-CoA_DH_CS"/>
</dbReference>
<evidence type="ECO:0000256" key="2">
    <source>
        <dbReference type="ARBA" id="ARBA00009347"/>
    </source>
</evidence>
<dbReference type="RefSeq" id="WP_069607693.1">
    <property type="nucleotide sequence ID" value="NZ_CP015217.1"/>
</dbReference>
<dbReference type="InterPro" id="IPR037069">
    <property type="entry name" value="AcylCoA_DH/ox_N_sf"/>
</dbReference>
<feature type="domain" description="Acyl-CoA oxidase/dehydrogenase middle" evidence="7">
    <location>
        <begin position="184"/>
        <end position="282"/>
    </location>
</feature>
<evidence type="ECO:0000256" key="3">
    <source>
        <dbReference type="ARBA" id="ARBA00022630"/>
    </source>
</evidence>
<dbReference type="InterPro" id="IPR009100">
    <property type="entry name" value="AcylCoA_DH/oxidase_NM_dom_sf"/>
</dbReference>
<dbReference type="Pfam" id="PF02770">
    <property type="entry name" value="Acyl-CoA_dh_M"/>
    <property type="match status" value="1"/>
</dbReference>
<dbReference type="Pfam" id="PF02771">
    <property type="entry name" value="Acyl-CoA_dh_N"/>
    <property type="match status" value="1"/>
</dbReference>
<keyword evidence="5" id="KW-0560">Oxidoreductase</keyword>
<evidence type="ECO:0000259" key="6">
    <source>
        <dbReference type="Pfam" id="PF00441"/>
    </source>
</evidence>
<dbReference type="InterPro" id="IPR013786">
    <property type="entry name" value="AcylCoA_DH/ox_N"/>
</dbReference>
<evidence type="ECO:0000256" key="5">
    <source>
        <dbReference type="RuleBase" id="RU362125"/>
    </source>
</evidence>
<evidence type="ECO:0000259" key="7">
    <source>
        <dbReference type="Pfam" id="PF02770"/>
    </source>
</evidence>
<dbReference type="GO" id="GO:0003995">
    <property type="term" value="F:acyl-CoA dehydrogenase activity"/>
    <property type="evidence" value="ECO:0007669"/>
    <property type="project" value="InterPro"/>
</dbReference>
<feature type="domain" description="Acyl-CoA dehydrogenase/oxidase N-terminal" evidence="8">
    <location>
        <begin position="65"/>
        <end position="180"/>
    </location>
</feature>
<keyword evidence="3 5" id="KW-0285">Flavoprotein</keyword>
<dbReference type="Gene3D" id="1.10.540.10">
    <property type="entry name" value="Acyl-CoA dehydrogenase/oxidase, N-terminal domain"/>
    <property type="match status" value="1"/>
</dbReference>
<reference evidence="9 10" key="1">
    <citation type="submission" date="2016-04" db="EMBL/GenBank/DDBJ databases">
        <title>Complete genome seqeunce of Leptospira alstonii serovar Room22.</title>
        <authorList>
            <person name="Nally J.E."/>
            <person name="Bayles D.O."/>
            <person name="Hurley D."/>
            <person name="Fanning S."/>
            <person name="McMahon B.J."/>
            <person name="Arent Z."/>
        </authorList>
    </citation>
    <scope>NUCLEOTIDE SEQUENCE [LARGE SCALE GENOMIC DNA]</scope>
    <source>
        <strain evidence="9 10">GWTS #1</strain>
    </source>
</reference>
<comment type="similarity">
    <text evidence="2 5">Belongs to the acyl-CoA dehydrogenase family.</text>
</comment>
<dbReference type="PANTHER" id="PTHR42803:SF1">
    <property type="entry name" value="BROAD-SPECIFICITY LINEAR ACYL-COA DEHYDROGENASE FADE5"/>
    <property type="match status" value="1"/>
</dbReference>